<dbReference type="Proteomes" id="UP001500635">
    <property type="component" value="Unassembled WGS sequence"/>
</dbReference>
<dbReference type="InterPro" id="IPR020846">
    <property type="entry name" value="MFS_dom"/>
</dbReference>
<feature type="transmembrane region" description="Helical" evidence="6">
    <location>
        <begin position="356"/>
        <end position="375"/>
    </location>
</feature>
<dbReference type="PANTHER" id="PTHR43124:SF10">
    <property type="entry name" value="PURINE EFFLUX PUMP PBUE"/>
    <property type="match status" value="1"/>
</dbReference>
<comment type="caution">
    <text evidence="8">The sequence shown here is derived from an EMBL/GenBank/DDBJ whole genome shotgun (WGS) entry which is preliminary data.</text>
</comment>
<dbReference type="Gene3D" id="1.20.1250.20">
    <property type="entry name" value="MFS general substrate transporter like domains"/>
    <property type="match status" value="1"/>
</dbReference>
<feature type="transmembrane region" description="Helical" evidence="6">
    <location>
        <begin position="38"/>
        <end position="57"/>
    </location>
</feature>
<dbReference type="InterPro" id="IPR011701">
    <property type="entry name" value="MFS"/>
</dbReference>
<feature type="domain" description="Major facilitator superfamily (MFS) profile" evidence="7">
    <location>
        <begin position="3"/>
        <end position="379"/>
    </location>
</feature>
<accession>A0ABP8K7G4</accession>
<feature type="transmembrane region" description="Helical" evidence="6">
    <location>
        <begin position="69"/>
        <end position="88"/>
    </location>
</feature>
<evidence type="ECO:0000256" key="4">
    <source>
        <dbReference type="ARBA" id="ARBA00022989"/>
    </source>
</evidence>
<feature type="transmembrane region" description="Helical" evidence="6">
    <location>
        <begin position="152"/>
        <end position="173"/>
    </location>
</feature>
<dbReference type="InterPro" id="IPR036259">
    <property type="entry name" value="MFS_trans_sf"/>
</dbReference>
<feature type="transmembrane region" description="Helical" evidence="6">
    <location>
        <begin position="265"/>
        <end position="284"/>
    </location>
</feature>
<feature type="transmembrane region" description="Helical" evidence="6">
    <location>
        <begin position="231"/>
        <end position="253"/>
    </location>
</feature>
<evidence type="ECO:0000256" key="3">
    <source>
        <dbReference type="ARBA" id="ARBA00022692"/>
    </source>
</evidence>
<feature type="transmembrane region" description="Helical" evidence="6">
    <location>
        <begin position="203"/>
        <end position="225"/>
    </location>
</feature>
<evidence type="ECO:0000259" key="7">
    <source>
        <dbReference type="PROSITE" id="PS50850"/>
    </source>
</evidence>
<gene>
    <name evidence="8" type="ORF">GCM10023147_41940</name>
</gene>
<evidence type="ECO:0000256" key="6">
    <source>
        <dbReference type="SAM" id="Phobius"/>
    </source>
</evidence>
<dbReference type="PANTHER" id="PTHR43124">
    <property type="entry name" value="PURINE EFFLUX PUMP PBUE"/>
    <property type="match status" value="1"/>
</dbReference>
<evidence type="ECO:0000256" key="2">
    <source>
        <dbReference type="ARBA" id="ARBA00022475"/>
    </source>
</evidence>
<dbReference type="EMBL" id="BAABFR010000092">
    <property type="protein sequence ID" value="GAA4401886.1"/>
    <property type="molecule type" value="Genomic_DNA"/>
</dbReference>
<keyword evidence="4 6" id="KW-1133">Transmembrane helix</keyword>
<name>A0ABP8K7G4_9ACTN</name>
<comment type="subcellular location">
    <subcellularLocation>
        <location evidence="1">Cell membrane</location>
        <topology evidence="1">Multi-pass membrane protein</topology>
    </subcellularLocation>
</comment>
<evidence type="ECO:0000313" key="8">
    <source>
        <dbReference type="EMBL" id="GAA4401886.1"/>
    </source>
</evidence>
<evidence type="ECO:0000313" key="9">
    <source>
        <dbReference type="Proteomes" id="UP001500635"/>
    </source>
</evidence>
<keyword evidence="3 6" id="KW-0812">Transmembrane</keyword>
<feature type="transmembrane region" description="Helical" evidence="6">
    <location>
        <begin position="5"/>
        <end position="26"/>
    </location>
</feature>
<keyword evidence="5 6" id="KW-0472">Membrane</keyword>
<reference evidence="9" key="1">
    <citation type="journal article" date="2019" name="Int. J. Syst. Evol. Microbiol.">
        <title>The Global Catalogue of Microorganisms (GCM) 10K type strain sequencing project: providing services to taxonomists for standard genome sequencing and annotation.</title>
        <authorList>
            <consortium name="The Broad Institute Genomics Platform"/>
            <consortium name="The Broad Institute Genome Sequencing Center for Infectious Disease"/>
            <person name="Wu L."/>
            <person name="Ma J."/>
        </authorList>
    </citation>
    <scope>NUCLEOTIDE SEQUENCE [LARGE SCALE GENOMIC DNA]</scope>
    <source>
        <strain evidence="9">JCM 17688</strain>
    </source>
</reference>
<dbReference type="PROSITE" id="PS50850">
    <property type="entry name" value="MFS"/>
    <property type="match status" value="1"/>
</dbReference>
<dbReference type="SUPFAM" id="SSF103473">
    <property type="entry name" value="MFS general substrate transporter"/>
    <property type="match status" value="1"/>
</dbReference>
<evidence type="ECO:0000256" key="5">
    <source>
        <dbReference type="ARBA" id="ARBA00023136"/>
    </source>
</evidence>
<protein>
    <submittedName>
        <fullName evidence="8">MFS transporter</fullName>
    </submittedName>
</protein>
<sequence>MISRFVGWLSLFMVGTDLFVVSPLLPQISEEAGVSLSVAAWMVTAFSLAYIVGGPFNGALAERIGHRRVLLGALAAFAAANLITAIPAPFWVLLAARLLAGAAASGITPTIYALIGASAPGDQRAGWLATVTSGLLLALATGAPLGTLFAAWVGWHMVFVVLAAATVGLQVLVASTVKSQPATEGGGRSAAAAVLATWSRVRAVAVTMLWAFAVYGLYTYLGTILRVDREWAPSLVAAALVCYGLGAVVGNLIGGKLADRYGGRVVSVAGLVLVAVVEALFGVLMHAPTAALLCVFAAFALAAYPFFPAQQARLVVHFGNRAGGALAWNNSAMYVGILIGSIVGGPVLHAWGPSRLAWMTAAVAVVAALVAARGLPVAADAPSAV</sequence>
<feature type="transmembrane region" description="Helical" evidence="6">
    <location>
        <begin position="127"/>
        <end position="146"/>
    </location>
</feature>
<evidence type="ECO:0000256" key="1">
    <source>
        <dbReference type="ARBA" id="ARBA00004651"/>
    </source>
</evidence>
<feature type="transmembrane region" description="Helical" evidence="6">
    <location>
        <begin position="290"/>
        <end position="307"/>
    </location>
</feature>
<feature type="transmembrane region" description="Helical" evidence="6">
    <location>
        <begin position="328"/>
        <end position="350"/>
    </location>
</feature>
<keyword evidence="2" id="KW-1003">Cell membrane</keyword>
<dbReference type="Pfam" id="PF07690">
    <property type="entry name" value="MFS_1"/>
    <property type="match status" value="1"/>
</dbReference>
<dbReference type="CDD" id="cd17324">
    <property type="entry name" value="MFS_NepI_like"/>
    <property type="match status" value="1"/>
</dbReference>
<dbReference type="InterPro" id="IPR050189">
    <property type="entry name" value="MFS_Efflux_Transporters"/>
</dbReference>
<organism evidence="8 9">
    <name type="scientific">Tsukamurella soli</name>
    <dbReference type="NCBI Taxonomy" id="644556"/>
    <lineage>
        <taxon>Bacteria</taxon>
        <taxon>Bacillati</taxon>
        <taxon>Actinomycetota</taxon>
        <taxon>Actinomycetes</taxon>
        <taxon>Mycobacteriales</taxon>
        <taxon>Tsukamurellaceae</taxon>
        <taxon>Tsukamurella</taxon>
    </lineage>
</organism>
<dbReference type="RefSeq" id="WP_344999745.1">
    <property type="nucleotide sequence ID" value="NZ_BAABFR010000092.1"/>
</dbReference>
<keyword evidence="9" id="KW-1185">Reference proteome</keyword>
<proteinExistence type="predicted"/>
<feature type="transmembrane region" description="Helical" evidence="6">
    <location>
        <begin position="94"/>
        <end position="115"/>
    </location>
</feature>